<keyword evidence="2" id="KW-1133">Transmembrane helix</keyword>
<reference evidence="5" key="1">
    <citation type="journal article" date="2022" name="Int. J. Syst. Evol. Microbiol.">
        <title>Anaeromyxobacter oryzae sp. nov., Anaeromyxobacter diazotrophicus sp. nov. and Anaeromyxobacter paludicola sp. nov., isolated from paddy soils.</title>
        <authorList>
            <person name="Itoh H."/>
            <person name="Xu Z."/>
            <person name="Mise K."/>
            <person name="Masuda Y."/>
            <person name="Ushijima N."/>
            <person name="Hayakawa C."/>
            <person name="Shiratori Y."/>
            <person name="Senoo K."/>
        </authorList>
    </citation>
    <scope>NUCLEOTIDE SEQUENCE [LARGE SCALE GENOMIC DNA]</scope>
    <source>
        <strain evidence="5">Red232</strain>
    </source>
</reference>
<feature type="region of interest" description="Disordered" evidence="1">
    <location>
        <begin position="79"/>
        <end position="107"/>
    </location>
</feature>
<feature type="compositionally biased region" description="Low complexity" evidence="1">
    <location>
        <begin position="94"/>
        <end position="107"/>
    </location>
</feature>
<dbReference type="EMBL" id="AP025591">
    <property type="protein sequence ID" value="BDG06376.1"/>
    <property type="molecule type" value="Genomic_DNA"/>
</dbReference>
<keyword evidence="5" id="KW-1185">Reference proteome</keyword>
<feature type="compositionally biased region" description="Pro residues" evidence="1">
    <location>
        <begin position="83"/>
        <end position="93"/>
    </location>
</feature>
<proteinExistence type="predicted"/>
<evidence type="ECO:0000259" key="3">
    <source>
        <dbReference type="PROSITE" id="PS51724"/>
    </source>
</evidence>
<dbReference type="RefSeq" id="WP_248356020.1">
    <property type="nucleotide sequence ID" value="NZ_AP025591.1"/>
</dbReference>
<accession>A0ABM7X3K5</accession>
<dbReference type="SUPFAM" id="SSF110997">
    <property type="entry name" value="Sporulation related repeat"/>
    <property type="match status" value="1"/>
</dbReference>
<dbReference type="Proteomes" id="UP001162891">
    <property type="component" value="Chromosome"/>
</dbReference>
<dbReference type="Gene3D" id="3.30.70.1070">
    <property type="entry name" value="Sporulation related repeat"/>
    <property type="match status" value="1"/>
</dbReference>
<evidence type="ECO:0000256" key="1">
    <source>
        <dbReference type="SAM" id="MobiDB-lite"/>
    </source>
</evidence>
<evidence type="ECO:0000313" key="4">
    <source>
        <dbReference type="EMBL" id="BDG06376.1"/>
    </source>
</evidence>
<keyword evidence="2" id="KW-0812">Transmembrane</keyword>
<dbReference type="InterPro" id="IPR007730">
    <property type="entry name" value="SPOR-like_dom"/>
</dbReference>
<feature type="domain" description="SPOR" evidence="3">
    <location>
        <begin position="171"/>
        <end position="249"/>
    </location>
</feature>
<feature type="compositionally biased region" description="Low complexity" evidence="1">
    <location>
        <begin position="146"/>
        <end position="170"/>
    </location>
</feature>
<protein>
    <recommendedName>
        <fullName evidence="3">SPOR domain-containing protein</fullName>
    </recommendedName>
</protein>
<name>A0ABM7X3K5_9BACT</name>
<sequence length="250" mass="25283">MRDGNVRVREKFELSLDGRQIASIVVGALVILSVVFVLGFNVGRQVATRQATAAPGGDLAALDQVPAPDAQAKITFYDQLPKGRPPAPPPPQKAAPEATPVAAPQAAAPAPAAAPSVAAAVADAAPAGGETVTAAVAEQPRPEAVEPPAASAPAAKPAAAARAAASPGRPAGSGGGYTVQLAAAQSRADADRLAAKYPRLSPRVEVAEVPGKGRVYRVRAGRFPDRAAAERYLKSAVRETGAKGYVAESR</sequence>
<organism evidence="4 5">
    <name type="scientific">Anaeromyxobacter oryzae</name>
    <dbReference type="NCBI Taxonomy" id="2918170"/>
    <lineage>
        <taxon>Bacteria</taxon>
        <taxon>Pseudomonadati</taxon>
        <taxon>Myxococcota</taxon>
        <taxon>Myxococcia</taxon>
        <taxon>Myxococcales</taxon>
        <taxon>Cystobacterineae</taxon>
        <taxon>Anaeromyxobacteraceae</taxon>
        <taxon>Anaeromyxobacter</taxon>
    </lineage>
</organism>
<feature type="region of interest" description="Disordered" evidence="1">
    <location>
        <begin position="138"/>
        <end position="177"/>
    </location>
</feature>
<dbReference type="Pfam" id="PF05036">
    <property type="entry name" value="SPOR"/>
    <property type="match status" value="1"/>
</dbReference>
<keyword evidence="2" id="KW-0472">Membrane</keyword>
<gene>
    <name evidence="4" type="ORF">AMOR_53720</name>
</gene>
<dbReference type="InterPro" id="IPR036680">
    <property type="entry name" value="SPOR-like_sf"/>
</dbReference>
<dbReference type="PROSITE" id="PS51724">
    <property type="entry name" value="SPOR"/>
    <property type="match status" value="1"/>
</dbReference>
<evidence type="ECO:0000313" key="5">
    <source>
        <dbReference type="Proteomes" id="UP001162891"/>
    </source>
</evidence>
<evidence type="ECO:0000256" key="2">
    <source>
        <dbReference type="SAM" id="Phobius"/>
    </source>
</evidence>
<feature type="transmembrane region" description="Helical" evidence="2">
    <location>
        <begin position="21"/>
        <end position="40"/>
    </location>
</feature>